<proteinExistence type="predicted"/>
<protein>
    <submittedName>
        <fullName evidence="2">Uncharacterized protein</fullName>
    </submittedName>
</protein>
<keyword evidence="3" id="KW-1185">Reference proteome</keyword>
<name>A0ABZ0VIB6_9HYPH</name>
<evidence type="ECO:0000256" key="1">
    <source>
        <dbReference type="SAM" id="MobiDB-lite"/>
    </source>
</evidence>
<dbReference type="EMBL" id="CP139858">
    <property type="protein sequence ID" value="WQB96205.1"/>
    <property type="molecule type" value="Genomic_DNA"/>
</dbReference>
<sequence>MDNSNTIADPNSADLAGLLDRLPHVGRLLEHQLWDAARALSLDRSSRQGRRFAGLVEAGATLDAVFLLVASSKPERSVSAISKIGERWFCSIQITLPRTTAGADIAEADHIDLAAALLSALLSSHLMKTVRPRIHPGDTDCHDSRTSPNAPDRSDDRAGNAVHRRRGRPEAADRAVALADRTRDQRAGPMRHHR</sequence>
<organism evidence="2 3">
    <name type="scientific">Mesorhizobium huakuii</name>
    <dbReference type="NCBI Taxonomy" id="28104"/>
    <lineage>
        <taxon>Bacteria</taxon>
        <taxon>Pseudomonadati</taxon>
        <taxon>Pseudomonadota</taxon>
        <taxon>Alphaproteobacteria</taxon>
        <taxon>Hyphomicrobiales</taxon>
        <taxon>Phyllobacteriaceae</taxon>
        <taxon>Mesorhizobium</taxon>
    </lineage>
</organism>
<gene>
    <name evidence="2" type="ORF">U0R22_000257</name>
</gene>
<evidence type="ECO:0000313" key="2">
    <source>
        <dbReference type="EMBL" id="WQB96205.1"/>
    </source>
</evidence>
<accession>A0ABZ0VIB6</accession>
<feature type="region of interest" description="Disordered" evidence="1">
    <location>
        <begin position="133"/>
        <end position="194"/>
    </location>
</feature>
<dbReference type="Proteomes" id="UP001322481">
    <property type="component" value="Chromosome"/>
</dbReference>
<dbReference type="RefSeq" id="WP_284276828.1">
    <property type="nucleotide sequence ID" value="NZ_BSNY01000047.1"/>
</dbReference>
<reference evidence="2 3" key="1">
    <citation type="submission" date="2023-11" db="EMBL/GenBank/DDBJ databases">
        <authorList>
            <person name="Panchal A.K."/>
            <person name="Meaney J.S."/>
            <person name="Karas B.J."/>
            <person name="diCenzo G.C."/>
        </authorList>
    </citation>
    <scope>NUCLEOTIDE SEQUENCE [LARGE SCALE GENOMIC DNA]</scope>
    <source>
        <strain evidence="2 3">NZP2235</strain>
    </source>
</reference>
<feature type="compositionally biased region" description="Basic and acidic residues" evidence="1">
    <location>
        <begin position="135"/>
        <end position="145"/>
    </location>
</feature>
<evidence type="ECO:0000313" key="3">
    <source>
        <dbReference type="Proteomes" id="UP001322481"/>
    </source>
</evidence>